<dbReference type="AlphaFoldDB" id="A0A1I5II56"/>
<dbReference type="SUPFAM" id="SSF51182">
    <property type="entry name" value="RmlC-like cupins"/>
    <property type="match status" value="1"/>
</dbReference>
<organism evidence="1 2">
    <name type="scientific">Anaerocolumna aminovalerica</name>
    <dbReference type="NCBI Taxonomy" id="1527"/>
    <lineage>
        <taxon>Bacteria</taxon>
        <taxon>Bacillati</taxon>
        <taxon>Bacillota</taxon>
        <taxon>Clostridia</taxon>
        <taxon>Lachnospirales</taxon>
        <taxon>Lachnospiraceae</taxon>
        <taxon>Anaerocolumna</taxon>
    </lineage>
</organism>
<dbReference type="InterPro" id="IPR014710">
    <property type="entry name" value="RmlC-like_jellyroll"/>
</dbReference>
<dbReference type="RefSeq" id="WP_091688517.1">
    <property type="nucleotide sequence ID" value="NZ_BAABFM010000054.1"/>
</dbReference>
<dbReference type="OrthoDB" id="9798066at2"/>
<accession>A0A1I5II56</accession>
<evidence type="ECO:0008006" key="3">
    <source>
        <dbReference type="Google" id="ProtNLM"/>
    </source>
</evidence>
<protein>
    <recommendedName>
        <fullName evidence="3">Cupin domain-containing protein</fullName>
    </recommendedName>
</protein>
<dbReference type="InterPro" id="IPR011051">
    <property type="entry name" value="RmlC_Cupin_sf"/>
</dbReference>
<dbReference type="EMBL" id="FOWD01000045">
    <property type="protein sequence ID" value="SFO60074.1"/>
    <property type="molecule type" value="Genomic_DNA"/>
</dbReference>
<keyword evidence="2" id="KW-1185">Reference proteome</keyword>
<name>A0A1I5II56_9FIRM</name>
<dbReference type="Gene3D" id="2.60.120.10">
    <property type="entry name" value="Jelly Rolls"/>
    <property type="match status" value="1"/>
</dbReference>
<dbReference type="STRING" id="1527.SAMN04489757_14517"/>
<proteinExistence type="predicted"/>
<evidence type="ECO:0000313" key="1">
    <source>
        <dbReference type="EMBL" id="SFO60074.1"/>
    </source>
</evidence>
<evidence type="ECO:0000313" key="2">
    <source>
        <dbReference type="Proteomes" id="UP000198806"/>
    </source>
</evidence>
<reference evidence="1 2" key="1">
    <citation type="submission" date="2016-10" db="EMBL/GenBank/DDBJ databases">
        <authorList>
            <person name="de Groot N.N."/>
        </authorList>
    </citation>
    <scope>NUCLEOTIDE SEQUENCE [LARGE SCALE GENOMIC DNA]</scope>
    <source>
        <strain evidence="1 2">DSM 1283</strain>
    </source>
</reference>
<sequence>MNREHIEITSYNGEGYKPLIDYQGWRVAILRYCEELEIHNIKTMQKHDETDEVFVLLDGNCTLFAGGKGENIEEIEGIVMEPYQLYNVKKGVWHTHTLDKKGRVLIVENQDTCEENSPTKNLSETQMENLCRIQTACTKGNVQ</sequence>
<dbReference type="Proteomes" id="UP000198806">
    <property type="component" value="Unassembled WGS sequence"/>
</dbReference>
<gene>
    <name evidence="1" type="ORF">SAMN04489757_14517</name>
</gene>